<dbReference type="RefSeq" id="WP_084874499.1">
    <property type="nucleotide sequence ID" value="NZ_JAGGMY010000001.1"/>
</dbReference>
<keyword evidence="2" id="KW-1185">Reference proteome</keyword>
<comment type="caution">
    <text evidence="1">The sequence shown here is derived from an EMBL/GenBank/DDBJ whole genome shotgun (WGS) entry which is preliminary data.</text>
</comment>
<gene>
    <name evidence="1" type="ORF">HA50_09110</name>
</gene>
<dbReference type="OrthoDB" id="6556391at2"/>
<proteinExistence type="predicted"/>
<evidence type="ECO:0000313" key="2">
    <source>
        <dbReference type="Proteomes" id="UP000193749"/>
    </source>
</evidence>
<sequence>MPPDLIGNYNKDIHIELDGIKSHLETNYLFTREGGLFRVDEYVLNGGAYHYYLDIYSIGCSEPDFYLDFGTDLDDQGMRHDDIVENLLSLNMEDERRTKKIGRVAYKDMLLQDNGFVLSAKQIKSVVIDEDYRAAGLARNIYKTLTMKHEYIVCDNTQSISGGSLWASSILTIGEVRIYDTRLNAFVDVLAKEGKAIGGLIPWSCQTLTAQQIVEWGRSFNPDSCHHIVNVLNKDALY</sequence>
<reference evidence="1 2" key="1">
    <citation type="journal article" date="2017" name="Antonie Van Leeuwenhoek">
        <title>Phylogenomic resolution of the bacterial genus Pantoea and its relationship with Erwinia and Tatumella.</title>
        <authorList>
            <person name="Palmer M."/>
            <person name="Steenkamp E.T."/>
            <person name="Coetzee M.P."/>
            <person name="Chan W.Y."/>
            <person name="van Zyl E."/>
            <person name="De Maayer P."/>
            <person name="Coutinho T.A."/>
            <person name="Blom J."/>
            <person name="Smits T.H."/>
            <person name="Duffy B."/>
            <person name="Venter S.N."/>
        </authorList>
    </citation>
    <scope>NUCLEOTIDE SEQUENCE [LARGE SCALE GENOMIC DNA]</scope>
    <source>
        <strain evidence="1 2">LMG 2657</strain>
    </source>
</reference>
<accession>A0A1X1EU04</accession>
<dbReference type="AlphaFoldDB" id="A0A1X1EU04"/>
<evidence type="ECO:0000313" key="1">
    <source>
        <dbReference type="EMBL" id="ORM93499.1"/>
    </source>
</evidence>
<dbReference type="EMBL" id="MLJI01000001">
    <property type="protein sequence ID" value="ORM93499.1"/>
    <property type="molecule type" value="Genomic_DNA"/>
</dbReference>
<dbReference type="STRING" id="55209.HA50_09110"/>
<dbReference type="Proteomes" id="UP000193749">
    <property type="component" value="Unassembled WGS sequence"/>
</dbReference>
<organism evidence="1 2">
    <name type="scientific">Pantoea cypripedii</name>
    <name type="common">Pectobacterium cypripedii</name>
    <name type="synonym">Erwinia cypripedii</name>
    <dbReference type="NCBI Taxonomy" id="55209"/>
    <lineage>
        <taxon>Bacteria</taxon>
        <taxon>Pseudomonadati</taxon>
        <taxon>Pseudomonadota</taxon>
        <taxon>Gammaproteobacteria</taxon>
        <taxon>Enterobacterales</taxon>
        <taxon>Erwiniaceae</taxon>
        <taxon>Pantoea</taxon>
    </lineage>
</organism>
<name>A0A1X1EU04_PANCY</name>
<protein>
    <submittedName>
        <fullName evidence="1">Uncharacterized protein</fullName>
    </submittedName>
</protein>